<organism evidence="2 3">
    <name type="scientific">Caproiciproducens galactitolivorans</name>
    <dbReference type="NCBI Taxonomy" id="642589"/>
    <lineage>
        <taxon>Bacteria</taxon>
        <taxon>Bacillati</taxon>
        <taxon>Bacillota</taxon>
        <taxon>Clostridia</taxon>
        <taxon>Eubacteriales</taxon>
        <taxon>Acutalibacteraceae</taxon>
        <taxon>Caproiciproducens</taxon>
    </lineage>
</organism>
<protein>
    <submittedName>
        <fullName evidence="2">DUF6518 family protein</fullName>
    </submittedName>
</protein>
<proteinExistence type="predicted"/>
<keyword evidence="3" id="KW-1185">Reference proteome</keyword>
<dbReference type="Proteomes" id="UP001082703">
    <property type="component" value="Unassembled WGS sequence"/>
</dbReference>
<comment type="caution">
    <text evidence="2">The sequence shown here is derived from an EMBL/GenBank/DDBJ whole genome shotgun (WGS) entry which is preliminary data.</text>
</comment>
<name>A0ABT4BTQ6_9FIRM</name>
<reference evidence="2 3" key="1">
    <citation type="submission" date="2022-11" db="EMBL/GenBank/DDBJ databases">
        <authorList>
            <person name="Caiyu Z."/>
        </authorList>
    </citation>
    <scope>NUCLEOTIDE SEQUENCE [LARGE SCALE GENOMIC DNA]</scope>
    <source>
        <strain evidence="2 3">YR-4</strain>
    </source>
</reference>
<sequence>MLDFLNRIRKPVSIPISKKRLYSFFILLAGILLGTISKMLDETASNFLPPLLENLDLGNFFSRMGIWIFLAVLISVCSKAPFRAAANVFLFFSGMVGSYYLYTVFVAGFFPKSYMMIWIVLTCISPLMAFLCWYAKGNGIISIVISASIFMFMSRQAFVFGFWYFDIRNILEFILWTGTIFVLYQSPKQIAKVVILGILMFLLVSPFHLFWGWL</sequence>
<feature type="transmembrane region" description="Helical" evidence="1">
    <location>
        <begin position="60"/>
        <end position="77"/>
    </location>
</feature>
<evidence type="ECO:0000313" key="3">
    <source>
        <dbReference type="Proteomes" id="UP001082703"/>
    </source>
</evidence>
<feature type="transmembrane region" description="Helical" evidence="1">
    <location>
        <begin position="170"/>
        <end position="186"/>
    </location>
</feature>
<feature type="transmembrane region" description="Helical" evidence="1">
    <location>
        <begin position="89"/>
        <end position="110"/>
    </location>
</feature>
<feature type="transmembrane region" description="Helical" evidence="1">
    <location>
        <begin position="116"/>
        <end position="134"/>
    </location>
</feature>
<feature type="transmembrane region" description="Helical" evidence="1">
    <location>
        <begin position="141"/>
        <end position="164"/>
    </location>
</feature>
<keyword evidence="1" id="KW-0472">Membrane</keyword>
<dbReference type="RefSeq" id="WP_268057312.1">
    <property type="nucleotide sequence ID" value="NZ_JAPOHA010000003.1"/>
</dbReference>
<gene>
    <name evidence="2" type="ORF">OUY18_03420</name>
</gene>
<keyword evidence="1" id="KW-1133">Transmembrane helix</keyword>
<dbReference type="EMBL" id="JAPOHA010000003">
    <property type="protein sequence ID" value="MCY1713306.1"/>
    <property type="molecule type" value="Genomic_DNA"/>
</dbReference>
<keyword evidence="1" id="KW-0812">Transmembrane</keyword>
<feature type="transmembrane region" description="Helical" evidence="1">
    <location>
        <begin position="21"/>
        <end position="40"/>
    </location>
</feature>
<evidence type="ECO:0000313" key="2">
    <source>
        <dbReference type="EMBL" id="MCY1713306.1"/>
    </source>
</evidence>
<evidence type="ECO:0000256" key="1">
    <source>
        <dbReference type="SAM" id="Phobius"/>
    </source>
</evidence>
<accession>A0ABT4BTQ6</accession>
<feature type="transmembrane region" description="Helical" evidence="1">
    <location>
        <begin position="193"/>
        <end position="213"/>
    </location>
</feature>